<reference evidence="1" key="1">
    <citation type="submission" date="2021-06" db="EMBL/GenBank/DDBJ databases">
        <authorList>
            <person name="Kallberg Y."/>
            <person name="Tangrot J."/>
            <person name="Rosling A."/>
        </authorList>
    </citation>
    <scope>NUCLEOTIDE SEQUENCE</scope>
    <source>
        <strain evidence="1">MA461A</strain>
    </source>
</reference>
<accession>A0ACA9SYQ4</accession>
<sequence length="78" mass="8435">KITSSNEKNCTLLHKINGYITHAKRCIIITGAVISCSGGIPVSDAFLVGLLMECSINSILIVKLKRITIKIESTSTEM</sequence>
<dbReference type="EMBL" id="CAJVQC010172635">
    <property type="protein sequence ID" value="CAG8850782.1"/>
    <property type="molecule type" value="Genomic_DNA"/>
</dbReference>
<evidence type="ECO:0000313" key="1">
    <source>
        <dbReference type="EMBL" id="CAG8850782.1"/>
    </source>
</evidence>
<organism evidence="1 2">
    <name type="scientific">Racocetra persica</name>
    <dbReference type="NCBI Taxonomy" id="160502"/>
    <lineage>
        <taxon>Eukaryota</taxon>
        <taxon>Fungi</taxon>
        <taxon>Fungi incertae sedis</taxon>
        <taxon>Mucoromycota</taxon>
        <taxon>Glomeromycotina</taxon>
        <taxon>Glomeromycetes</taxon>
        <taxon>Diversisporales</taxon>
        <taxon>Gigasporaceae</taxon>
        <taxon>Racocetra</taxon>
    </lineage>
</organism>
<name>A0ACA9SYQ4_9GLOM</name>
<evidence type="ECO:0000313" key="2">
    <source>
        <dbReference type="Proteomes" id="UP000789920"/>
    </source>
</evidence>
<dbReference type="Proteomes" id="UP000789920">
    <property type="component" value="Unassembled WGS sequence"/>
</dbReference>
<keyword evidence="2" id="KW-1185">Reference proteome</keyword>
<protein>
    <submittedName>
        <fullName evidence="1">27220_t:CDS:1</fullName>
    </submittedName>
</protein>
<feature type="non-terminal residue" evidence="1">
    <location>
        <position position="1"/>
    </location>
</feature>
<gene>
    <name evidence="1" type="ORF">RPERSI_LOCUS36251</name>
</gene>
<feature type="non-terminal residue" evidence="1">
    <location>
        <position position="78"/>
    </location>
</feature>
<proteinExistence type="predicted"/>
<comment type="caution">
    <text evidence="1">The sequence shown here is derived from an EMBL/GenBank/DDBJ whole genome shotgun (WGS) entry which is preliminary data.</text>
</comment>